<gene>
    <name evidence="3" type="ORF">LTR16_008033</name>
</gene>
<comment type="similarity">
    <text evidence="1">Belongs to the histidine acid phosphatase family.</text>
</comment>
<accession>A0ABR0LUQ9</accession>
<protein>
    <submittedName>
        <fullName evidence="3">Uncharacterized protein</fullName>
    </submittedName>
</protein>
<dbReference type="Proteomes" id="UP001357485">
    <property type="component" value="Unassembled WGS sequence"/>
</dbReference>
<reference evidence="3 4" key="1">
    <citation type="submission" date="2023-08" db="EMBL/GenBank/DDBJ databases">
        <title>Black Yeasts Isolated from many extreme environments.</title>
        <authorList>
            <person name="Coleine C."/>
            <person name="Stajich J.E."/>
            <person name="Selbmann L."/>
        </authorList>
    </citation>
    <scope>NUCLEOTIDE SEQUENCE [LARGE SCALE GENOMIC DNA]</scope>
    <source>
        <strain evidence="3 4">CCFEE 536</strain>
    </source>
</reference>
<evidence type="ECO:0000313" key="4">
    <source>
        <dbReference type="Proteomes" id="UP001357485"/>
    </source>
</evidence>
<feature type="chain" id="PRO_5046893467" evidence="2">
    <location>
        <begin position="23"/>
        <end position="241"/>
    </location>
</feature>
<feature type="non-terminal residue" evidence="3">
    <location>
        <position position="241"/>
    </location>
</feature>
<dbReference type="EMBL" id="JAVRRA010010035">
    <property type="protein sequence ID" value="KAK5243237.1"/>
    <property type="molecule type" value="Genomic_DNA"/>
</dbReference>
<dbReference type="InterPro" id="IPR050645">
    <property type="entry name" value="Histidine_acid_phosphatase"/>
</dbReference>
<comment type="caution">
    <text evidence="3">The sequence shown here is derived from an EMBL/GenBank/DDBJ whole genome shotgun (WGS) entry which is preliminary data.</text>
</comment>
<dbReference type="PANTHER" id="PTHR11567">
    <property type="entry name" value="ACID PHOSPHATASE-RELATED"/>
    <property type="match status" value="1"/>
</dbReference>
<dbReference type="Pfam" id="PF00328">
    <property type="entry name" value="His_Phos_2"/>
    <property type="match status" value="1"/>
</dbReference>
<evidence type="ECO:0000313" key="3">
    <source>
        <dbReference type="EMBL" id="KAK5243237.1"/>
    </source>
</evidence>
<dbReference type="PANTHER" id="PTHR11567:SF142">
    <property type="entry name" value="PHOSPHOGLYCERATE MUTASE-LIKE PROTEIN"/>
    <property type="match status" value="1"/>
</dbReference>
<sequence length="241" mass="26440">MAQISCFVALLAAVVLTPLSTAQTTYTHTVHSSVVVLRTGERSPRQLGNLRTALTSHGAQQAYDAGTSFRARYIAQNSSARIYGLNELSLDNAEFYAMCLDLQYTSASAQAFIQGLYPPYTINNTATVMLDSPSVYNSTFIEAPLGGYQYAQIHSVSLLEPNIVYLDGSSPMTGNCPRYLVSGSEYYSTSEFSTTDRSSKQLYNSVGPSLLADVLPPKEWDYSNAYDIYDYLSYQNAHNAS</sequence>
<dbReference type="Gene3D" id="3.40.50.1240">
    <property type="entry name" value="Phosphoglycerate mutase-like"/>
    <property type="match status" value="1"/>
</dbReference>
<proteinExistence type="inferred from homology"/>
<feature type="signal peptide" evidence="2">
    <location>
        <begin position="1"/>
        <end position="22"/>
    </location>
</feature>
<dbReference type="InterPro" id="IPR000560">
    <property type="entry name" value="His_Pase_clade-2"/>
</dbReference>
<dbReference type="InterPro" id="IPR029033">
    <property type="entry name" value="His_PPase_superfam"/>
</dbReference>
<keyword evidence="2" id="KW-0732">Signal</keyword>
<name>A0ABR0LUQ9_9PEZI</name>
<dbReference type="SUPFAM" id="SSF53254">
    <property type="entry name" value="Phosphoglycerate mutase-like"/>
    <property type="match status" value="1"/>
</dbReference>
<evidence type="ECO:0000256" key="1">
    <source>
        <dbReference type="ARBA" id="ARBA00005375"/>
    </source>
</evidence>
<evidence type="ECO:0000256" key="2">
    <source>
        <dbReference type="SAM" id="SignalP"/>
    </source>
</evidence>
<organism evidence="3 4">
    <name type="scientific">Cryomyces antarcticus</name>
    <dbReference type="NCBI Taxonomy" id="329879"/>
    <lineage>
        <taxon>Eukaryota</taxon>
        <taxon>Fungi</taxon>
        <taxon>Dikarya</taxon>
        <taxon>Ascomycota</taxon>
        <taxon>Pezizomycotina</taxon>
        <taxon>Dothideomycetes</taxon>
        <taxon>Dothideomycetes incertae sedis</taxon>
        <taxon>Cryomyces</taxon>
    </lineage>
</organism>
<keyword evidence="4" id="KW-1185">Reference proteome</keyword>